<comment type="caution">
    <text evidence="1">The sequence shown here is derived from an EMBL/GenBank/DDBJ whole genome shotgun (WGS) entry which is preliminary data.</text>
</comment>
<gene>
    <name evidence="1" type="primary">HUL4</name>
    <name evidence="1" type="ORF">IWW38_002020</name>
</gene>
<keyword evidence="1" id="KW-0808">Transferase</keyword>
<keyword evidence="1" id="KW-0012">Acyltransferase</keyword>
<accession>A0ACC1M541</accession>
<proteinExistence type="predicted"/>
<name>A0ACC1M541_9FUNG</name>
<dbReference type="EC" id="2.3.2.26" evidence="1"/>
<protein>
    <submittedName>
        <fullName evidence="1">E3 ubiquitin-protein ligase</fullName>
        <ecNumber evidence="1">2.3.2.26</ecNumber>
    </submittedName>
</protein>
<evidence type="ECO:0000313" key="2">
    <source>
        <dbReference type="Proteomes" id="UP001139981"/>
    </source>
</evidence>
<sequence>MGLGIANLSIANVSKRDRVPTAPSHLHLRGTHLAHDSDDGRSTNRGHRSRTLGAWAAEPGAALASNSLTPPPPAHARDSPKLASASEATSRAPATFMATSSHAQPVKSGESSGPVPARLQPPLLPLPPPPLLPSSGSVLGILDGTAEPSSPASSIRGRNSLTRTRSSSEAPMRRRHVQRDPPPAASGSRSPQPTGDWGFVGGGGGVSVDDYYVGADGVFYPKTNSLVMHQHDWRLVAAAKFMALLHAANLLLPARTRLPVDDFYIEAIDNMDLIADYDAWQAKIPGAFSFCQYPFLLTLRSKVQIMQVDAARQMDSKLKEAVISALFQNLNHHGQQQNQPHLKLLIRRRCLVEDSLHQLATHEQDLKKRLKIEFVGEEGVDAGGLAKEWFMILVRELMNPMYGMFVRESSSSSSETDNGGAYWFNPASLESSNQYFLVGIVVGLALYNSTILDLHLPLPVYKKLLRTGLYQTTTAPGIASALFVAKSAAEASSIVSANYFPTNGSGGSGGGAASNNGAASGGNGSDGRSPIYGLLSPSAQLRYQINEMLADVSQFRPDLSRGLRALLQYREDDVEDTFCLTFEASYDAYGEVVTVPLIPNGSAVSVTSQNRVEYVMRYLQWVLNDSIAKQFEPFKRGFYYVCGGNALSLFKPEEIELMVRGSGEDWDPKDLMAVTELVNFEENCRVLSWFWEVLREMNPADRRLFLAFVTGSDRLPTVAVNSRLKLKLAMLGPDFSRLPIAHTCFNQLGLWMYRSKEELRDKLVMALCESEGFGLK</sequence>
<evidence type="ECO:0000313" key="1">
    <source>
        <dbReference type="EMBL" id="KAJ2896427.1"/>
    </source>
</evidence>
<reference evidence="1" key="1">
    <citation type="submission" date="2022-07" db="EMBL/GenBank/DDBJ databases">
        <title>Phylogenomic reconstructions and comparative analyses of Kickxellomycotina fungi.</title>
        <authorList>
            <person name="Reynolds N.K."/>
            <person name="Stajich J.E."/>
            <person name="Barry K."/>
            <person name="Grigoriev I.V."/>
            <person name="Crous P."/>
            <person name="Smith M.E."/>
        </authorList>
    </citation>
    <scope>NUCLEOTIDE SEQUENCE</scope>
    <source>
        <strain evidence="1">CBS 190363</strain>
    </source>
</reference>
<keyword evidence="2" id="KW-1185">Reference proteome</keyword>
<dbReference type="Proteomes" id="UP001139981">
    <property type="component" value="Unassembled WGS sequence"/>
</dbReference>
<dbReference type="EMBL" id="JANBVB010000196">
    <property type="protein sequence ID" value="KAJ2896427.1"/>
    <property type="molecule type" value="Genomic_DNA"/>
</dbReference>
<organism evidence="1 2">
    <name type="scientific">Coemansia aciculifera</name>
    <dbReference type="NCBI Taxonomy" id="417176"/>
    <lineage>
        <taxon>Eukaryota</taxon>
        <taxon>Fungi</taxon>
        <taxon>Fungi incertae sedis</taxon>
        <taxon>Zoopagomycota</taxon>
        <taxon>Kickxellomycotina</taxon>
        <taxon>Kickxellomycetes</taxon>
        <taxon>Kickxellales</taxon>
        <taxon>Kickxellaceae</taxon>
        <taxon>Coemansia</taxon>
    </lineage>
</organism>